<organism evidence="1">
    <name type="scientific">bioreactor metagenome</name>
    <dbReference type="NCBI Taxonomy" id="1076179"/>
    <lineage>
        <taxon>unclassified sequences</taxon>
        <taxon>metagenomes</taxon>
        <taxon>ecological metagenomes</taxon>
    </lineage>
</organism>
<dbReference type="PROSITE" id="PS51257">
    <property type="entry name" value="PROKAR_LIPOPROTEIN"/>
    <property type="match status" value="1"/>
</dbReference>
<accession>A0A645CZ82</accession>
<proteinExistence type="predicted"/>
<dbReference type="EMBL" id="VSSQ01031377">
    <property type="protein sequence ID" value="MPM82237.1"/>
    <property type="molecule type" value="Genomic_DNA"/>
</dbReference>
<evidence type="ECO:0008006" key="2">
    <source>
        <dbReference type="Google" id="ProtNLM"/>
    </source>
</evidence>
<dbReference type="AlphaFoldDB" id="A0A645CZ82"/>
<evidence type="ECO:0000313" key="1">
    <source>
        <dbReference type="EMBL" id="MPM82237.1"/>
    </source>
</evidence>
<reference evidence="1" key="1">
    <citation type="submission" date="2019-08" db="EMBL/GenBank/DDBJ databases">
        <authorList>
            <person name="Kucharzyk K."/>
            <person name="Murdoch R.W."/>
            <person name="Higgins S."/>
            <person name="Loffler F."/>
        </authorList>
    </citation>
    <scope>NUCLEOTIDE SEQUENCE</scope>
</reference>
<name>A0A645CZ82_9ZZZZ</name>
<comment type="caution">
    <text evidence="1">The sequence shown here is derived from an EMBL/GenBank/DDBJ whole genome shotgun (WGS) entry which is preliminary data.</text>
</comment>
<sequence>MKERKCAALVLAAVLLSGCGAAEQATAPSAGSGSGDELAAVVSAAPAQSAAGSTEIMGAARTQGNNRDLTEEEILAAYDRAVTAYEWFDLNPLPCGGPVVLEDGIGYQRVEYAGFDTLDDLRTYLSSLFSEDVISRLLSEDAQTPRYRNIDGELYVHPGGREADPEKSSASAAVEQKEDGSYLINVTVDLLGNEQTTVAGVECYAFPYREVNGRWVFTDFQLVY</sequence>
<protein>
    <recommendedName>
        <fullName evidence="2">Lipoprotein</fullName>
    </recommendedName>
</protein>
<gene>
    <name evidence="1" type="ORF">SDC9_129298</name>
</gene>